<dbReference type="InterPro" id="IPR052509">
    <property type="entry name" value="Metal_resp_DNA-bind_regulator"/>
</dbReference>
<reference evidence="2 4" key="1">
    <citation type="journal article" date="2015" name="Int. J. Syst. Evol. Microbiol.">
        <title>Complete genome sequence of Salinicoccus halodurans H3B36, isolated from the Qaidam Basin in China.</title>
        <authorList>
            <person name="Jiang K."/>
            <person name="Xue Y."/>
            <person name="Ma Y."/>
        </authorList>
    </citation>
    <scope>NUCLEOTIDE SEQUENCE [LARGE SCALE GENOMIC DNA]</scope>
    <source>
        <strain evidence="2 4">H3B36</strain>
    </source>
</reference>
<dbReference type="EMBL" id="CP011366">
    <property type="protein sequence ID" value="AKG72901.1"/>
    <property type="molecule type" value="Genomic_DNA"/>
</dbReference>
<reference evidence="3 5" key="3">
    <citation type="submission" date="2016-10" db="EMBL/GenBank/DDBJ databases">
        <authorList>
            <person name="Varghese N."/>
            <person name="Submissions S."/>
        </authorList>
    </citation>
    <scope>NUCLEOTIDE SEQUENCE [LARGE SCALE GENOMIC DNA]</scope>
    <source>
        <strain evidence="3 5">CGMCC 1.6501</strain>
    </source>
</reference>
<dbReference type="Proteomes" id="UP000034029">
    <property type="component" value="Chromosome"/>
</dbReference>
<evidence type="ECO:0000313" key="3">
    <source>
        <dbReference type="EMBL" id="SFK75840.1"/>
    </source>
</evidence>
<dbReference type="EMBL" id="FOTB01000003">
    <property type="protein sequence ID" value="SFK75840.1"/>
    <property type="molecule type" value="Genomic_DNA"/>
</dbReference>
<dbReference type="InterPro" id="IPR005149">
    <property type="entry name" value="Tscrpt_reg_PadR_N"/>
</dbReference>
<gene>
    <name evidence="2" type="ORF">AAT16_00890</name>
    <name evidence="3" type="ORF">SAMN05216235_1547</name>
</gene>
<organism evidence="3 5">
    <name type="scientific">Salinicoccus halodurans</name>
    <dbReference type="NCBI Taxonomy" id="407035"/>
    <lineage>
        <taxon>Bacteria</taxon>
        <taxon>Bacillati</taxon>
        <taxon>Bacillota</taxon>
        <taxon>Bacilli</taxon>
        <taxon>Bacillales</taxon>
        <taxon>Staphylococcaceae</taxon>
        <taxon>Salinicoccus</taxon>
    </lineage>
</organism>
<dbReference type="OrthoDB" id="9791785at2"/>
<keyword evidence="4" id="KW-1185">Reference proteome</keyword>
<sequence length="120" mass="14102">MTKRTQLLKGIMEACILKIINDDVVYGYELSEKLQNLGLDAVSEGTIYPILLRLQKNSFIYSKKRDSDFGPRRKYYFITEEGREALNLMIEEWDKIAEPIDTILKEDTQHVRKSTDKREQ</sequence>
<evidence type="ECO:0000313" key="5">
    <source>
        <dbReference type="Proteomes" id="UP000183090"/>
    </source>
</evidence>
<name>A0A0F7HJG7_9STAP</name>
<proteinExistence type="predicted"/>
<dbReference type="Proteomes" id="UP000183090">
    <property type="component" value="Unassembled WGS sequence"/>
</dbReference>
<dbReference type="RefSeq" id="WP_046789097.1">
    <property type="nucleotide sequence ID" value="NZ_CP011366.1"/>
</dbReference>
<dbReference type="SUPFAM" id="SSF46785">
    <property type="entry name" value="Winged helix' DNA-binding domain"/>
    <property type="match status" value="1"/>
</dbReference>
<dbReference type="PANTHER" id="PTHR33169:SF14">
    <property type="entry name" value="TRANSCRIPTIONAL REGULATOR RV3488"/>
    <property type="match status" value="1"/>
</dbReference>
<reference evidence="4" key="2">
    <citation type="submission" date="2015-04" db="EMBL/GenBank/DDBJ databases">
        <title>Complete genome sequence of Salinicoccus halodurans strain H3B36, isolated from the Qaidam basin of China.</title>
        <authorList>
            <person name="Ma Y."/>
            <person name="Jiang K."/>
            <person name="Xue Y."/>
        </authorList>
    </citation>
    <scope>NUCLEOTIDE SEQUENCE [LARGE SCALE GENOMIC DNA]</scope>
    <source>
        <strain evidence="4">H3B36</strain>
    </source>
</reference>
<dbReference type="AlphaFoldDB" id="A0A0F7HJG7"/>
<dbReference type="Pfam" id="PF03551">
    <property type="entry name" value="PadR"/>
    <property type="match status" value="1"/>
</dbReference>
<dbReference type="KEGG" id="shv:AAT16_00890"/>
<evidence type="ECO:0000313" key="4">
    <source>
        <dbReference type="Proteomes" id="UP000034029"/>
    </source>
</evidence>
<protein>
    <submittedName>
        <fullName evidence="2 3">PadR family transcriptional regulator</fullName>
    </submittedName>
</protein>
<dbReference type="InterPro" id="IPR036388">
    <property type="entry name" value="WH-like_DNA-bd_sf"/>
</dbReference>
<evidence type="ECO:0000313" key="2">
    <source>
        <dbReference type="EMBL" id="AKG72901.1"/>
    </source>
</evidence>
<dbReference type="InterPro" id="IPR036390">
    <property type="entry name" value="WH_DNA-bd_sf"/>
</dbReference>
<evidence type="ECO:0000259" key="1">
    <source>
        <dbReference type="Pfam" id="PF03551"/>
    </source>
</evidence>
<dbReference type="PANTHER" id="PTHR33169">
    <property type="entry name" value="PADR-FAMILY TRANSCRIPTIONAL REGULATOR"/>
    <property type="match status" value="1"/>
</dbReference>
<feature type="domain" description="Transcription regulator PadR N-terminal" evidence="1">
    <location>
        <begin position="16"/>
        <end position="86"/>
    </location>
</feature>
<accession>A0A0F7HJG7</accession>
<dbReference type="Gene3D" id="1.10.10.10">
    <property type="entry name" value="Winged helix-like DNA-binding domain superfamily/Winged helix DNA-binding domain"/>
    <property type="match status" value="1"/>
</dbReference>